<evidence type="ECO:0000313" key="1">
    <source>
        <dbReference type="EMBL" id="QJT09459.1"/>
    </source>
</evidence>
<evidence type="ECO:0000313" key="2">
    <source>
        <dbReference type="Proteomes" id="UP000503251"/>
    </source>
</evidence>
<dbReference type="RefSeq" id="WP_171267395.1">
    <property type="nucleotide sequence ID" value="NZ_CP039543.1"/>
</dbReference>
<accession>A0ABX6NH35</accession>
<dbReference type="Proteomes" id="UP000503251">
    <property type="component" value="Chromosome"/>
</dbReference>
<dbReference type="EMBL" id="CP039543">
    <property type="protein sequence ID" value="QJT09459.1"/>
    <property type="molecule type" value="Genomic_DNA"/>
</dbReference>
<organism evidence="1 2">
    <name type="scientific">Oceanidesulfovibrio marinus</name>
    <dbReference type="NCBI Taxonomy" id="370038"/>
    <lineage>
        <taxon>Bacteria</taxon>
        <taxon>Pseudomonadati</taxon>
        <taxon>Thermodesulfobacteriota</taxon>
        <taxon>Desulfovibrionia</taxon>
        <taxon>Desulfovibrionales</taxon>
        <taxon>Desulfovibrionaceae</taxon>
        <taxon>Oceanidesulfovibrio</taxon>
    </lineage>
</organism>
<sequence>MPESQTTVICPICALQFPDVLKETNESDSSIYNCERCKKYRITRTAESMMRNKNSTLPYISAWSRECNEYQDILPEVTSEVLRSFSELEPDRTDNSNIRRLLRYINSHTKHIGQDVLIVEHFDYPVIWGENEIELRAYLQHLRDKKWIEYADDGDLGNNFAYSVKITIDGRAYLDELNKIISKHSDSKWPTVNQYLDEAYYNLTSGDNVAKYKNCAHSCREAIVSLANETYDEKKHGKFEPKRSTYSNALDKLELLVVSTLQGKSLKEERIMIKKSLQYASKYAHADSIEFTQAANCYVTTKSIIEIIYLNTHLHGG</sequence>
<protein>
    <submittedName>
        <fullName evidence="1">Uncharacterized protein</fullName>
    </submittedName>
</protein>
<name>A0ABX6NH35_9BACT</name>
<gene>
    <name evidence="1" type="ORF">E8L03_11140</name>
</gene>
<keyword evidence="2" id="KW-1185">Reference proteome</keyword>
<proteinExistence type="predicted"/>
<reference evidence="1 2" key="1">
    <citation type="submission" date="2019-04" db="EMBL/GenBank/DDBJ databases">
        <title>Isolation and culture of sulfate reducing bacteria from the cold seep of the South China Sea.</title>
        <authorList>
            <person name="Sun C."/>
            <person name="Liu R."/>
        </authorList>
    </citation>
    <scope>NUCLEOTIDE SEQUENCE [LARGE SCALE GENOMIC DNA]</scope>
    <source>
        <strain evidence="1 2">CS1</strain>
    </source>
</reference>